<comment type="subcellular location">
    <subcellularLocation>
        <location evidence="1">Membrane</location>
        <topology evidence="1">Multi-pass membrane protein</topology>
    </subcellularLocation>
</comment>
<sequence length="408" mass="44509">MTSAPQDQDKLDAERDKPTELLYTLKDRPPWSITIILAFQHCITMICSTVPIPFLVSSLLCLGPSHPMRGYFVSTIIFVSGVNTLLQSTLGVRLPIVSRRKLRIPVLLALLTSWLLCWLLTYFEVLQEGSAARTDNGIHLVSQSPWFYVPYPGQWGVPRVMLSAVLGCMAAGFASMVESIGDYIICAKVSGGSPPPMHAINRGVMIEGVGVALAGLFGTGSGTNSYSENIATLVITRVGSRRVVQVSAVFMMILGIFSKFGALCGSLPAPIIASLYFVLFSYIVSASLPMLNMIKIHSPRNLFILGFSVFFSLSISKFVKTHPEIIDTGLPFFDQTLVTLLQTTMFLGSIISCFLDNTVPGSGSLGTLAIDDSLIPTRTQFLWASRLLGLKTLEDHDRFDTIVADRLT</sequence>
<comment type="similarity">
    <text evidence="2">Belongs to the nucleobase:cation symporter-2 (NCS2) (TC 2.A.40) family.</text>
</comment>
<reference evidence="7 8" key="1">
    <citation type="submission" date="2023-03" db="EMBL/GenBank/DDBJ databases">
        <title>High-quality genome of Scylla paramamosain provides insights in environmental adaptation.</title>
        <authorList>
            <person name="Zhang L."/>
        </authorList>
    </citation>
    <scope>NUCLEOTIDE SEQUENCE [LARGE SCALE GENOMIC DNA]</scope>
    <source>
        <strain evidence="7">LZ_2023a</strain>
        <tissue evidence="7">Muscle</tissue>
    </source>
</reference>
<dbReference type="AlphaFoldDB" id="A0AAW0UH69"/>
<dbReference type="GO" id="GO:0022857">
    <property type="term" value="F:transmembrane transporter activity"/>
    <property type="evidence" value="ECO:0007669"/>
    <property type="project" value="InterPro"/>
</dbReference>
<keyword evidence="5 6" id="KW-0472">Membrane</keyword>
<dbReference type="PANTHER" id="PTHR11119">
    <property type="entry name" value="XANTHINE-URACIL / VITAMIN C PERMEASE FAMILY MEMBER"/>
    <property type="match status" value="1"/>
</dbReference>
<keyword evidence="3 6" id="KW-0812">Transmembrane</keyword>
<proteinExistence type="inferred from homology"/>
<dbReference type="EMBL" id="JARAKH010000012">
    <property type="protein sequence ID" value="KAK8398553.1"/>
    <property type="molecule type" value="Genomic_DNA"/>
</dbReference>
<organism evidence="7 8">
    <name type="scientific">Scylla paramamosain</name>
    <name type="common">Mud crab</name>
    <dbReference type="NCBI Taxonomy" id="85552"/>
    <lineage>
        <taxon>Eukaryota</taxon>
        <taxon>Metazoa</taxon>
        <taxon>Ecdysozoa</taxon>
        <taxon>Arthropoda</taxon>
        <taxon>Crustacea</taxon>
        <taxon>Multicrustacea</taxon>
        <taxon>Malacostraca</taxon>
        <taxon>Eumalacostraca</taxon>
        <taxon>Eucarida</taxon>
        <taxon>Decapoda</taxon>
        <taxon>Pleocyemata</taxon>
        <taxon>Brachyura</taxon>
        <taxon>Eubrachyura</taxon>
        <taxon>Portunoidea</taxon>
        <taxon>Portunidae</taxon>
        <taxon>Portuninae</taxon>
        <taxon>Scylla</taxon>
    </lineage>
</organism>
<evidence type="ECO:0000256" key="3">
    <source>
        <dbReference type="ARBA" id="ARBA00022692"/>
    </source>
</evidence>
<evidence type="ECO:0000256" key="6">
    <source>
        <dbReference type="SAM" id="Phobius"/>
    </source>
</evidence>
<evidence type="ECO:0000256" key="5">
    <source>
        <dbReference type="ARBA" id="ARBA00023136"/>
    </source>
</evidence>
<gene>
    <name evidence="7" type="ORF">O3P69_004011</name>
</gene>
<feature type="transmembrane region" description="Helical" evidence="6">
    <location>
        <begin position="31"/>
        <end position="56"/>
    </location>
</feature>
<protein>
    <submittedName>
        <fullName evidence="7">Uncharacterized protein</fullName>
    </submittedName>
</protein>
<feature type="transmembrane region" description="Helical" evidence="6">
    <location>
        <begin position="104"/>
        <end position="123"/>
    </location>
</feature>
<evidence type="ECO:0000313" key="7">
    <source>
        <dbReference type="EMBL" id="KAK8398553.1"/>
    </source>
</evidence>
<accession>A0AAW0UH69</accession>
<feature type="transmembrane region" description="Helical" evidence="6">
    <location>
        <begin position="243"/>
        <end position="263"/>
    </location>
</feature>
<feature type="transmembrane region" description="Helical" evidence="6">
    <location>
        <begin position="68"/>
        <end position="92"/>
    </location>
</feature>
<keyword evidence="4 6" id="KW-1133">Transmembrane helix</keyword>
<dbReference type="InterPro" id="IPR006043">
    <property type="entry name" value="NCS2"/>
</dbReference>
<dbReference type="Pfam" id="PF00860">
    <property type="entry name" value="Xan_ur_permease"/>
    <property type="match status" value="2"/>
</dbReference>
<evidence type="ECO:0000256" key="1">
    <source>
        <dbReference type="ARBA" id="ARBA00004141"/>
    </source>
</evidence>
<name>A0AAW0UH69_SCYPA</name>
<dbReference type="Proteomes" id="UP001487740">
    <property type="component" value="Unassembled WGS sequence"/>
</dbReference>
<feature type="transmembrane region" description="Helical" evidence="6">
    <location>
        <begin position="155"/>
        <end position="174"/>
    </location>
</feature>
<keyword evidence="8" id="KW-1185">Reference proteome</keyword>
<evidence type="ECO:0000256" key="2">
    <source>
        <dbReference type="ARBA" id="ARBA00008821"/>
    </source>
</evidence>
<evidence type="ECO:0000313" key="8">
    <source>
        <dbReference type="Proteomes" id="UP001487740"/>
    </source>
</evidence>
<evidence type="ECO:0000256" key="4">
    <source>
        <dbReference type="ARBA" id="ARBA00022989"/>
    </source>
</evidence>
<dbReference type="GO" id="GO:0016020">
    <property type="term" value="C:membrane"/>
    <property type="evidence" value="ECO:0007669"/>
    <property type="project" value="UniProtKB-SubCell"/>
</dbReference>
<comment type="caution">
    <text evidence="7">The sequence shown here is derived from an EMBL/GenBank/DDBJ whole genome shotgun (WGS) entry which is preliminary data.</text>
</comment>
<feature type="transmembrane region" description="Helical" evidence="6">
    <location>
        <begin position="269"/>
        <end position="290"/>
    </location>
</feature>